<dbReference type="InterPro" id="IPR003728">
    <property type="entry name" value="Ribosome_maturation_RimP"/>
</dbReference>
<gene>
    <name evidence="3" type="primary">rimP</name>
    <name evidence="6" type="ORF">EII11_02235</name>
</gene>
<dbReference type="PANTHER" id="PTHR33867:SF1">
    <property type="entry name" value="RIBOSOME MATURATION FACTOR RIMP"/>
    <property type="match status" value="1"/>
</dbReference>
<dbReference type="PANTHER" id="PTHR33867">
    <property type="entry name" value="RIBOSOME MATURATION FACTOR RIMP"/>
    <property type="match status" value="1"/>
</dbReference>
<dbReference type="GO" id="GO:0006412">
    <property type="term" value="P:translation"/>
    <property type="evidence" value="ECO:0007669"/>
    <property type="project" value="TreeGrafter"/>
</dbReference>
<keyword evidence="7" id="KW-1185">Reference proteome</keyword>
<dbReference type="InterPro" id="IPR028989">
    <property type="entry name" value="RimP_N"/>
</dbReference>
<proteinExistence type="inferred from homology"/>
<comment type="function">
    <text evidence="3">Required for maturation of 30S ribosomal subunits.</text>
</comment>
<dbReference type="HAMAP" id="MF_01077">
    <property type="entry name" value="RimP"/>
    <property type="match status" value="1"/>
</dbReference>
<evidence type="ECO:0000256" key="3">
    <source>
        <dbReference type="HAMAP-Rule" id="MF_01077"/>
    </source>
</evidence>
<feature type="domain" description="Ribosome maturation factor RimP N-terminal" evidence="4">
    <location>
        <begin position="14"/>
        <end position="88"/>
    </location>
</feature>
<comment type="subcellular location">
    <subcellularLocation>
        <location evidence="3">Cytoplasm</location>
    </subcellularLocation>
</comment>
<dbReference type="EMBL" id="RQZF01000001">
    <property type="protein sequence ID" value="RRC96477.1"/>
    <property type="molecule type" value="Genomic_DNA"/>
</dbReference>
<dbReference type="GO" id="GO:0005829">
    <property type="term" value="C:cytosol"/>
    <property type="evidence" value="ECO:0007669"/>
    <property type="project" value="TreeGrafter"/>
</dbReference>
<dbReference type="Gene3D" id="3.30.300.70">
    <property type="entry name" value="RimP-like superfamily, N-terminal"/>
    <property type="match status" value="1"/>
</dbReference>
<protein>
    <recommendedName>
        <fullName evidence="3">Ribosome maturation factor RimP</fullName>
    </recommendedName>
</protein>
<feature type="domain" description="Ribosome maturation factor RimP C-terminal" evidence="5">
    <location>
        <begin position="91"/>
        <end position="151"/>
    </location>
</feature>
<evidence type="ECO:0000259" key="4">
    <source>
        <dbReference type="Pfam" id="PF02576"/>
    </source>
</evidence>
<dbReference type="CDD" id="cd01734">
    <property type="entry name" value="YlxS_C"/>
    <property type="match status" value="1"/>
</dbReference>
<accession>A0A3P1SHH5</accession>
<dbReference type="OrthoDB" id="9805006at2"/>
<dbReference type="RefSeq" id="WP_124868103.1">
    <property type="nucleotide sequence ID" value="NZ_RQZF01000001.1"/>
</dbReference>
<organism evidence="6 7">
    <name type="scientific">Schaalia canis</name>
    <dbReference type="NCBI Taxonomy" id="100469"/>
    <lineage>
        <taxon>Bacteria</taxon>
        <taxon>Bacillati</taxon>
        <taxon>Actinomycetota</taxon>
        <taxon>Actinomycetes</taxon>
        <taxon>Actinomycetales</taxon>
        <taxon>Actinomycetaceae</taxon>
        <taxon>Schaalia</taxon>
    </lineage>
</organism>
<evidence type="ECO:0000313" key="7">
    <source>
        <dbReference type="Proteomes" id="UP000280444"/>
    </source>
</evidence>
<dbReference type="SUPFAM" id="SSF74942">
    <property type="entry name" value="YhbC-like, C-terminal domain"/>
    <property type="match status" value="1"/>
</dbReference>
<dbReference type="Pfam" id="PF17384">
    <property type="entry name" value="DUF150_C"/>
    <property type="match status" value="1"/>
</dbReference>
<keyword evidence="1 3" id="KW-0963">Cytoplasm</keyword>
<comment type="similarity">
    <text evidence="3">Belongs to the RimP family.</text>
</comment>
<dbReference type="InterPro" id="IPR028998">
    <property type="entry name" value="RimP_C"/>
</dbReference>
<evidence type="ECO:0000313" key="6">
    <source>
        <dbReference type="EMBL" id="RRC96477.1"/>
    </source>
</evidence>
<dbReference type="AlphaFoldDB" id="A0A3P1SHH5"/>
<reference evidence="6 7" key="1">
    <citation type="submission" date="2018-11" db="EMBL/GenBank/DDBJ databases">
        <title>Genomes From Bacteria Associated with the Canine Oral Cavity: a Test Case for Automated Genome-Based Taxonomic Assignment.</title>
        <authorList>
            <person name="Coil D.A."/>
            <person name="Jospin G."/>
            <person name="Darling A.E."/>
            <person name="Wallis C."/>
            <person name="Davis I.J."/>
            <person name="Harris S."/>
            <person name="Eisen J.A."/>
            <person name="Holcombe L.J."/>
            <person name="O'Flynn C."/>
        </authorList>
    </citation>
    <scope>NUCLEOTIDE SEQUENCE [LARGE SCALE GENOMIC DNA]</scope>
    <source>
        <strain evidence="6 7">OH770</strain>
    </source>
</reference>
<keyword evidence="2 3" id="KW-0690">Ribosome biogenesis</keyword>
<evidence type="ECO:0000256" key="2">
    <source>
        <dbReference type="ARBA" id="ARBA00022517"/>
    </source>
</evidence>
<evidence type="ECO:0000256" key="1">
    <source>
        <dbReference type="ARBA" id="ARBA00022490"/>
    </source>
</evidence>
<dbReference type="GO" id="GO:0000028">
    <property type="term" value="P:ribosomal small subunit assembly"/>
    <property type="evidence" value="ECO:0007669"/>
    <property type="project" value="TreeGrafter"/>
</dbReference>
<dbReference type="InterPro" id="IPR035956">
    <property type="entry name" value="RimP_N_sf"/>
</dbReference>
<dbReference type="SUPFAM" id="SSF75420">
    <property type="entry name" value="YhbC-like, N-terminal domain"/>
    <property type="match status" value="1"/>
</dbReference>
<sequence length="156" mass="16875">MARSHQSDKLEALLAGVVAENGLELDAVIDTKQGSMALVRVIVDAPEGQSGVDSDQLADVSRAVSKALDVADPIEGEYLLEVSTPGADRELTLPRHWRKQIGRLIRAKMRDGATLQGRLLDADEEQATLDVDGVSTTISYANVKKARPRVELNSEE</sequence>
<comment type="caution">
    <text evidence="6">The sequence shown here is derived from an EMBL/GenBank/DDBJ whole genome shotgun (WGS) entry which is preliminary data.</text>
</comment>
<name>A0A3P1SHH5_9ACTO</name>
<dbReference type="Pfam" id="PF02576">
    <property type="entry name" value="RimP_N"/>
    <property type="match status" value="1"/>
</dbReference>
<dbReference type="Proteomes" id="UP000280444">
    <property type="component" value="Unassembled WGS sequence"/>
</dbReference>
<evidence type="ECO:0000259" key="5">
    <source>
        <dbReference type="Pfam" id="PF17384"/>
    </source>
</evidence>
<dbReference type="InterPro" id="IPR036847">
    <property type="entry name" value="RimP_C_sf"/>
</dbReference>